<feature type="domain" description="Calcineurin-like phosphoesterase" evidence="3">
    <location>
        <begin position="54"/>
        <end position="260"/>
    </location>
</feature>
<dbReference type="EMBL" id="GL376575">
    <property type="status" value="NOT_ANNOTATED_CDS"/>
    <property type="molecule type" value="Genomic_DNA"/>
</dbReference>
<dbReference type="InterPro" id="IPR029052">
    <property type="entry name" value="Metallo-depent_PP-like"/>
</dbReference>
<dbReference type="GO" id="GO:0009166">
    <property type="term" value="P:nucleotide catabolic process"/>
    <property type="evidence" value="ECO:0007669"/>
    <property type="project" value="InterPro"/>
</dbReference>
<evidence type="ECO:0000313" key="6">
    <source>
        <dbReference type="Proteomes" id="UP000019132"/>
    </source>
</evidence>
<dbReference type="InterPro" id="IPR006179">
    <property type="entry name" value="5_nucleotidase/apyrase"/>
</dbReference>
<evidence type="ECO:0000256" key="1">
    <source>
        <dbReference type="ARBA" id="ARBA00006654"/>
    </source>
</evidence>
<reference evidence="5" key="3">
    <citation type="submission" date="2015-02" db="UniProtKB">
        <authorList>
            <consortium name="EnsemblProtists"/>
        </authorList>
    </citation>
    <scope>IDENTIFICATION</scope>
    <source>
        <strain evidence="5">DAOM BR144</strain>
    </source>
</reference>
<accession>K3XB93</accession>
<dbReference type="InParanoid" id="K3XB93"/>
<reference evidence="6" key="2">
    <citation type="submission" date="2010-04" db="EMBL/GenBank/DDBJ databases">
        <authorList>
            <person name="Buell R."/>
            <person name="Hamilton J."/>
            <person name="Hostetler J."/>
        </authorList>
    </citation>
    <scope>NUCLEOTIDE SEQUENCE [LARGE SCALE GENOMIC DNA]</scope>
    <source>
        <strain evidence="6">DAOM:BR144</strain>
    </source>
</reference>
<dbReference type="GO" id="GO:0016787">
    <property type="term" value="F:hydrolase activity"/>
    <property type="evidence" value="ECO:0007669"/>
    <property type="project" value="InterPro"/>
</dbReference>
<dbReference type="Pfam" id="PF00149">
    <property type="entry name" value="Metallophos"/>
    <property type="match status" value="1"/>
</dbReference>
<dbReference type="PANTHER" id="PTHR11575:SF48">
    <property type="entry name" value="5'-NUCLEOTIDASE"/>
    <property type="match status" value="1"/>
</dbReference>
<feature type="domain" description="5'-Nucleotidase C-terminal" evidence="4">
    <location>
        <begin position="347"/>
        <end position="470"/>
    </location>
</feature>
<evidence type="ECO:0000259" key="4">
    <source>
        <dbReference type="Pfam" id="PF02872"/>
    </source>
</evidence>
<dbReference type="STRING" id="431595.K3XB93"/>
<comment type="similarity">
    <text evidence="1">Belongs to the 5'-nucleotidase family.</text>
</comment>
<dbReference type="OMA" id="DKGAFMM"/>
<dbReference type="SUPFAM" id="SSF55816">
    <property type="entry name" value="5'-nucleotidase (syn. UDP-sugar hydrolase), C-terminal domain"/>
    <property type="match status" value="1"/>
</dbReference>
<dbReference type="HOGENOM" id="CLU_005854_7_2_1"/>
<dbReference type="AlphaFoldDB" id="K3XB93"/>
<sequence>MNMEPAISLSTLVIDVSNGSNGSNGSNVLLSPQAPLSPQSPPTVVPTTTATAVFLTINDVYELFPNASGQGGLAEFVTLLQKAKAAIPRDVPVFVTLNGDFLWRSELDRQDKGAHMIEVLNALGIEFVVLGNHEFDFGAPLLKNLLTDAQFTTFGSNVRDTVTRDLFPGLVDYQVLPLPNGLRLGIFGVCTTVTGKDPFAGTEVVFENEVMHARRCVEVLKDLGVDVIVALTHLKVAEDQALVAHVAGIDLVLGGHDHEPMSLFVNNTMIHKSGQDALWMGHVELTITKTEETYDRSSSVDVGFQWQMLCNRGHEPEPACQEILLKYAAHLEQELRSQGKLEPLATSRTLLDGSRLTCRTRESNFGNLITDALREELQVDIAILNAGFIKGDDMLDADSAITMHWLEKVLPLRKPSVVIEMSEENVRSALTQMLRKYPNLSSSFPQISGFHAVFDFTERKLVSFSLDGEPREKEKTTPQRMLRVATAMVPSMDGWEVFAAGAFSPTGPLVRDLVASFVTKKKEIMYPSCENRLSILE</sequence>
<dbReference type="SUPFAM" id="SSF56300">
    <property type="entry name" value="Metallo-dependent phosphatases"/>
    <property type="match status" value="1"/>
</dbReference>
<name>K3XB93_GLOUD</name>
<protein>
    <recommendedName>
        <fullName evidence="7">5'-Nucleotidase C-terminal domain-containing protein</fullName>
    </recommendedName>
</protein>
<dbReference type="eggNOG" id="KOG4419">
    <property type="taxonomic scope" value="Eukaryota"/>
</dbReference>
<dbReference type="VEuPathDB" id="FungiDB:PYU1_G014461"/>
<dbReference type="Proteomes" id="UP000019132">
    <property type="component" value="Unassembled WGS sequence"/>
</dbReference>
<dbReference type="InterPro" id="IPR008334">
    <property type="entry name" value="5'-Nucleotdase_C"/>
</dbReference>
<keyword evidence="6" id="KW-1185">Reference proteome</keyword>
<reference evidence="6" key="1">
    <citation type="journal article" date="2010" name="Genome Biol.">
        <title>Genome sequence of the necrotrophic plant pathogen Pythium ultimum reveals original pathogenicity mechanisms and effector repertoire.</title>
        <authorList>
            <person name="Levesque C.A."/>
            <person name="Brouwer H."/>
            <person name="Cano L."/>
            <person name="Hamilton J.P."/>
            <person name="Holt C."/>
            <person name="Huitema E."/>
            <person name="Raffaele S."/>
            <person name="Robideau G.P."/>
            <person name="Thines M."/>
            <person name="Win J."/>
            <person name="Zerillo M.M."/>
            <person name="Beakes G.W."/>
            <person name="Boore J.L."/>
            <person name="Busam D."/>
            <person name="Dumas B."/>
            <person name="Ferriera S."/>
            <person name="Fuerstenberg S.I."/>
            <person name="Gachon C.M."/>
            <person name="Gaulin E."/>
            <person name="Govers F."/>
            <person name="Grenville-Briggs L."/>
            <person name="Horner N."/>
            <person name="Hostetler J."/>
            <person name="Jiang R.H."/>
            <person name="Johnson J."/>
            <person name="Krajaejun T."/>
            <person name="Lin H."/>
            <person name="Meijer H.J."/>
            <person name="Moore B."/>
            <person name="Morris P."/>
            <person name="Phuntmart V."/>
            <person name="Puiu D."/>
            <person name="Shetty J."/>
            <person name="Stajich J.E."/>
            <person name="Tripathy S."/>
            <person name="Wawra S."/>
            <person name="van West P."/>
            <person name="Whitty B.R."/>
            <person name="Coutinho P.M."/>
            <person name="Henrissat B."/>
            <person name="Martin F."/>
            <person name="Thomas P.D."/>
            <person name="Tyler B.M."/>
            <person name="De Vries R.P."/>
            <person name="Kamoun S."/>
            <person name="Yandell M."/>
            <person name="Tisserat N."/>
            <person name="Buell C.R."/>
        </authorList>
    </citation>
    <scope>NUCLEOTIDE SEQUENCE</scope>
    <source>
        <strain evidence="6">DAOM:BR144</strain>
    </source>
</reference>
<evidence type="ECO:0000259" key="3">
    <source>
        <dbReference type="Pfam" id="PF00149"/>
    </source>
</evidence>
<dbReference type="EnsemblProtists" id="PYU1_T014492">
    <property type="protein sequence ID" value="PYU1_T014492"/>
    <property type="gene ID" value="PYU1_G014461"/>
</dbReference>
<evidence type="ECO:0000256" key="2">
    <source>
        <dbReference type="ARBA" id="ARBA00022729"/>
    </source>
</evidence>
<evidence type="ECO:0000313" key="5">
    <source>
        <dbReference type="EnsemblProtists" id="PYU1_T014492"/>
    </source>
</evidence>
<dbReference type="Gene3D" id="3.90.780.10">
    <property type="entry name" value="5'-Nucleotidase, C-terminal domain"/>
    <property type="match status" value="1"/>
</dbReference>
<evidence type="ECO:0008006" key="7">
    <source>
        <dbReference type="Google" id="ProtNLM"/>
    </source>
</evidence>
<organism evidence="5 6">
    <name type="scientific">Globisporangium ultimum (strain ATCC 200006 / CBS 805.95 / DAOM BR144)</name>
    <name type="common">Pythium ultimum</name>
    <dbReference type="NCBI Taxonomy" id="431595"/>
    <lineage>
        <taxon>Eukaryota</taxon>
        <taxon>Sar</taxon>
        <taxon>Stramenopiles</taxon>
        <taxon>Oomycota</taxon>
        <taxon>Peronosporomycetes</taxon>
        <taxon>Pythiales</taxon>
        <taxon>Pythiaceae</taxon>
        <taxon>Globisporangium</taxon>
    </lineage>
</organism>
<dbReference type="Gene3D" id="3.60.21.10">
    <property type="match status" value="1"/>
</dbReference>
<dbReference type="InterPro" id="IPR004843">
    <property type="entry name" value="Calcineurin-like_PHP"/>
</dbReference>
<dbReference type="InterPro" id="IPR036907">
    <property type="entry name" value="5'-Nucleotdase_C_sf"/>
</dbReference>
<dbReference type="PANTHER" id="PTHR11575">
    <property type="entry name" value="5'-NUCLEOTIDASE-RELATED"/>
    <property type="match status" value="1"/>
</dbReference>
<proteinExistence type="inferred from homology"/>
<dbReference type="Pfam" id="PF02872">
    <property type="entry name" value="5_nucleotid_C"/>
    <property type="match status" value="1"/>
</dbReference>
<keyword evidence="2" id="KW-0732">Signal</keyword>